<dbReference type="EMBL" id="CP017703">
    <property type="protein sequence ID" value="ASS91306.1"/>
    <property type="molecule type" value="Genomic_DNA"/>
</dbReference>
<protein>
    <submittedName>
        <fullName evidence="2">Thiol:disulfide interchange protein</fullName>
    </submittedName>
</protein>
<dbReference type="KEGG" id="apak:AP3564_14760"/>
<evidence type="ECO:0000313" key="3">
    <source>
        <dbReference type="Proteomes" id="UP000214606"/>
    </source>
</evidence>
<sequence>MKQKLAVFLLIVLAAIAVWQWINSQKETVGLEIGNKAPNFEVTTLDGEKKSLSDFYGKKVLLNFWATWCPPCKKEMPIMQKIYEKHQDEVTIVAVNFTASEKSAKDVENFVQQAGFTFPILLDPKNKMNSGYKILTYPTSFFLDENGVIQDKVVGELNEKTIKEKLNLK</sequence>
<dbReference type="InterPro" id="IPR017937">
    <property type="entry name" value="Thioredoxin_CS"/>
</dbReference>
<dbReference type="PROSITE" id="PS51352">
    <property type="entry name" value="THIOREDOXIN_2"/>
    <property type="match status" value="1"/>
</dbReference>
<dbReference type="Pfam" id="PF00578">
    <property type="entry name" value="AhpC-TSA"/>
    <property type="match status" value="1"/>
</dbReference>
<dbReference type="InterPro" id="IPR050553">
    <property type="entry name" value="Thioredoxin_ResA/DsbE_sf"/>
</dbReference>
<proteinExistence type="predicted"/>
<dbReference type="InterPro" id="IPR000866">
    <property type="entry name" value="AhpC/TSA"/>
</dbReference>
<dbReference type="GO" id="GO:0016209">
    <property type="term" value="F:antioxidant activity"/>
    <property type="evidence" value="ECO:0007669"/>
    <property type="project" value="InterPro"/>
</dbReference>
<dbReference type="CDD" id="cd02966">
    <property type="entry name" value="TlpA_like_family"/>
    <property type="match status" value="1"/>
</dbReference>
<dbReference type="PANTHER" id="PTHR42852">
    <property type="entry name" value="THIOL:DISULFIDE INTERCHANGE PROTEIN DSBE"/>
    <property type="match status" value="1"/>
</dbReference>
<dbReference type="SUPFAM" id="SSF52833">
    <property type="entry name" value="Thioredoxin-like"/>
    <property type="match status" value="1"/>
</dbReference>
<name>A0A161WZU8_9BACI</name>
<dbReference type="Proteomes" id="UP000214606">
    <property type="component" value="Chromosome"/>
</dbReference>
<accession>A0A223E7T6</accession>
<accession>A0A161WZU8</accession>
<dbReference type="GO" id="GO:0016491">
    <property type="term" value="F:oxidoreductase activity"/>
    <property type="evidence" value="ECO:0007669"/>
    <property type="project" value="InterPro"/>
</dbReference>
<dbReference type="InterPro" id="IPR036249">
    <property type="entry name" value="Thioredoxin-like_sf"/>
</dbReference>
<dbReference type="PANTHER" id="PTHR42852:SF1">
    <property type="entry name" value="THIOREDOXIN-LIKE PROTEIN YNEN"/>
    <property type="match status" value="1"/>
</dbReference>
<dbReference type="AlphaFoldDB" id="A0A161WZU8"/>
<dbReference type="PROSITE" id="PS00194">
    <property type="entry name" value="THIOREDOXIN_1"/>
    <property type="match status" value="1"/>
</dbReference>
<evidence type="ECO:0000313" key="2">
    <source>
        <dbReference type="EMBL" id="ASS91306.1"/>
    </source>
</evidence>
<gene>
    <name evidence="2" type="ORF">AP3564_14760</name>
</gene>
<organism evidence="2 3">
    <name type="scientific">Aeribacillus pallidus</name>
    <dbReference type="NCBI Taxonomy" id="33936"/>
    <lineage>
        <taxon>Bacteria</taxon>
        <taxon>Bacillati</taxon>
        <taxon>Bacillota</taxon>
        <taxon>Bacilli</taxon>
        <taxon>Bacillales</taxon>
        <taxon>Bacillaceae</taxon>
        <taxon>Aeribacillus</taxon>
    </lineage>
</organism>
<dbReference type="GeneID" id="301126214"/>
<evidence type="ECO:0000256" key="1">
    <source>
        <dbReference type="ARBA" id="ARBA00023157"/>
    </source>
</evidence>
<dbReference type="Gene3D" id="3.40.30.10">
    <property type="entry name" value="Glutaredoxin"/>
    <property type="match status" value="1"/>
</dbReference>
<dbReference type="InterPro" id="IPR013766">
    <property type="entry name" value="Thioredoxin_domain"/>
</dbReference>
<dbReference type="RefSeq" id="WP_066248554.1">
    <property type="nucleotide sequence ID" value="NZ_CP017703.1"/>
</dbReference>
<keyword evidence="1" id="KW-1015">Disulfide bond</keyword>
<reference evidence="2 3" key="1">
    <citation type="submission" date="2016-10" db="EMBL/GenBank/DDBJ databases">
        <title>The whole genome sequencing and assembly of Aeribacillus pallidus KCTC3564 strain.</title>
        <authorList>
            <person name="Lee Y.-J."/>
            <person name="Park M.-K."/>
            <person name="Yi H."/>
            <person name="Bahn Y.-S."/>
            <person name="Kim J.F."/>
            <person name="Lee D.-W."/>
        </authorList>
    </citation>
    <scope>NUCLEOTIDE SEQUENCE [LARGE SCALE GENOMIC DNA]</scope>
    <source>
        <strain evidence="2 3">KCTC3564</strain>
    </source>
</reference>